<evidence type="ECO:0000313" key="3">
    <source>
        <dbReference type="Proteomes" id="UP000657574"/>
    </source>
</evidence>
<gene>
    <name evidence="2" type="ORF">GCM10010121_064970</name>
</gene>
<dbReference type="Proteomes" id="UP000657574">
    <property type="component" value="Unassembled WGS sequence"/>
</dbReference>
<reference evidence="2" key="1">
    <citation type="journal article" date="2014" name="Int. J. Syst. Evol. Microbiol.">
        <title>Complete genome sequence of Corynebacterium casei LMG S-19264T (=DSM 44701T), isolated from a smear-ripened cheese.</title>
        <authorList>
            <consortium name="US DOE Joint Genome Institute (JGI-PGF)"/>
            <person name="Walter F."/>
            <person name="Albersmeier A."/>
            <person name="Kalinowski J."/>
            <person name="Ruckert C."/>
        </authorList>
    </citation>
    <scope>NUCLEOTIDE SEQUENCE</scope>
    <source>
        <strain evidence="2">JCM 3086</strain>
    </source>
</reference>
<dbReference type="EMBL" id="BMQA01000030">
    <property type="protein sequence ID" value="GGJ44771.1"/>
    <property type="molecule type" value="Genomic_DNA"/>
</dbReference>
<evidence type="ECO:0000313" key="2">
    <source>
        <dbReference type="EMBL" id="GGJ44771.1"/>
    </source>
</evidence>
<keyword evidence="3" id="KW-1185">Reference proteome</keyword>
<sequence length="91" mass="9585">MAYGSLRPCRRRPSPRAPGTPACPAPPLPPRRNVDGSRRVFVPGSPWRGTEVVPCVPATGGGAYGIVGFGRVLTSLIARGPFRAIPHVMSP</sequence>
<organism evidence="2 3">
    <name type="scientific">Streptomyces brasiliensis</name>
    <dbReference type="NCBI Taxonomy" id="1954"/>
    <lineage>
        <taxon>Bacteria</taxon>
        <taxon>Bacillati</taxon>
        <taxon>Actinomycetota</taxon>
        <taxon>Actinomycetes</taxon>
        <taxon>Kitasatosporales</taxon>
        <taxon>Streptomycetaceae</taxon>
        <taxon>Streptomyces</taxon>
    </lineage>
</organism>
<accession>A0A917L8H1</accession>
<reference evidence="2" key="2">
    <citation type="submission" date="2020-09" db="EMBL/GenBank/DDBJ databases">
        <authorList>
            <person name="Sun Q."/>
            <person name="Ohkuma M."/>
        </authorList>
    </citation>
    <scope>NUCLEOTIDE SEQUENCE</scope>
    <source>
        <strain evidence="2">JCM 3086</strain>
    </source>
</reference>
<feature type="compositionally biased region" description="Pro residues" evidence="1">
    <location>
        <begin position="15"/>
        <end position="30"/>
    </location>
</feature>
<comment type="caution">
    <text evidence="2">The sequence shown here is derived from an EMBL/GenBank/DDBJ whole genome shotgun (WGS) entry which is preliminary data.</text>
</comment>
<protein>
    <submittedName>
        <fullName evidence="2">Uncharacterized protein</fullName>
    </submittedName>
</protein>
<proteinExistence type="predicted"/>
<dbReference type="AlphaFoldDB" id="A0A917L8H1"/>
<name>A0A917L8H1_9ACTN</name>
<feature type="region of interest" description="Disordered" evidence="1">
    <location>
        <begin position="1"/>
        <end position="37"/>
    </location>
</feature>
<evidence type="ECO:0000256" key="1">
    <source>
        <dbReference type="SAM" id="MobiDB-lite"/>
    </source>
</evidence>